<keyword evidence="3" id="KW-1185">Reference proteome</keyword>
<name>A0A1B8GJB2_9PEZI</name>
<feature type="compositionally biased region" description="Basic and acidic residues" evidence="1">
    <location>
        <begin position="96"/>
        <end position="107"/>
    </location>
</feature>
<feature type="compositionally biased region" description="Low complexity" evidence="1">
    <location>
        <begin position="1731"/>
        <end position="1743"/>
    </location>
</feature>
<feature type="region of interest" description="Disordered" evidence="1">
    <location>
        <begin position="530"/>
        <end position="651"/>
    </location>
</feature>
<feature type="compositionally biased region" description="Basic and acidic residues" evidence="1">
    <location>
        <begin position="563"/>
        <end position="573"/>
    </location>
</feature>
<dbReference type="STRING" id="342668.A0A1B8GJB2"/>
<feature type="compositionally biased region" description="Polar residues" evidence="1">
    <location>
        <begin position="179"/>
        <end position="195"/>
    </location>
</feature>
<dbReference type="OrthoDB" id="3438409at2759"/>
<feature type="compositionally biased region" description="Polar residues" evidence="1">
    <location>
        <begin position="1216"/>
        <end position="1227"/>
    </location>
</feature>
<feature type="region of interest" description="Disordered" evidence="1">
    <location>
        <begin position="1187"/>
        <end position="1232"/>
    </location>
</feature>
<gene>
    <name evidence="2" type="ORF">VE01_06059</name>
</gene>
<accession>A0A1B8GJB2</accession>
<feature type="compositionally biased region" description="Polar residues" evidence="1">
    <location>
        <begin position="587"/>
        <end position="602"/>
    </location>
</feature>
<dbReference type="Proteomes" id="UP000091956">
    <property type="component" value="Unassembled WGS sequence"/>
</dbReference>
<dbReference type="EMBL" id="KV460232">
    <property type="protein sequence ID" value="OBT95894.1"/>
    <property type="molecule type" value="Genomic_DNA"/>
</dbReference>
<feature type="region of interest" description="Disordered" evidence="1">
    <location>
        <begin position="274"/>
        <end position="517"/>
    </location>
</feature>
<feature type="compositionally biased region" description="Gly residues" evidence="1">
    <location>
        <begin position="1941"/>
        <end position="1956"/>
    </location>
</feature>
<feature type="compositionally biased region" description="Basic and acidic residues" evidence="1">
    <location>
        <begin position="71"/>
        <end position="84"/>
    </location>
</feature>
<feature type="region of interest" description="Disordered" evidence="1">
    <location>
        <begin position="1591"/>
        <end position="1712"/>
    </location>
</feature>
<feature type="region of interest" description="Disordered" evidence="1">
    <location>
        <begin position="767"/>
        <end position="823"/>
    </location>
</feature>
<feature type="compositionally biased region" description="Basic and acidic residues" evidence="1">
    <location>
        <begin position="314"/>
        <end position="329"/>
    </location>
</feature>
<feature type="region of interest" description="Disordered" evidence="1">
    <location>
        <begin position="1254"/>
        <end position="1290"/>
    </location>
</feature>
<feature type="compositionally biased region" description="Gly residues" evidence="1">
    <location>
        <begin position="1156"/>
        <end position="1166"/>
    </location>
</feature>
<feature type="region of interest" description="Disordered" evidence="1">
    <location>
        <begin position="1"/>
        <end position="251"/>
    </location>
</feature>
<feature type="compositionally biased region" description="Basic and acidic residues" evidence="1">
    <location>
        <begin position="539"/>
        <end position="553"/>
    </location>
</feature>
<feature type="compositionally biased region" description="Gly residues" evidence="1">
    <location>
        <begin position="626"/>
        <end position="635"/>
    </location>
</feature>
<feature type="compositionally biased region" description="Basic and acidic residues" evidence="1">
    <location>
        <begin position="1839"/>
        <end position="1852"/>
    </location>
</feature>
<feature type="compositionally biased region" description="Basic and acidic residues" evidence="1">
    <location>
        <begin position="781"/>
        <end position="791"/>
    </location>
</feature>
<feature type="compositionally biased region" description="Low complexity" evidence="1">
    <location>
        <begin position="348"/>
        <end position="360"/>
    </location>
</feature>
<evidence type="ECO:0000313" key="2">
    <source>
        <dbReference type="EMBL" id="OBT95894.1"/>
    </source>
</evidence>
<dbReference type="RefSeq" id="XP_018129627.1">
    <property type="nucleotide sequence ID" value="XM_018275515.2"/>
</dbReference>
<feature type="region of interest" description="Disordered" evidence="1">
    <location>
        <begin position="959"/>
        <end position="984"/>
    </location>
</feature>
<evidence type="ECO:0000256" key="1">
    <source>
        <dbReference type="SAM" id="MobiDB-lite"/>
    </source>
</evidence>
<feature type="compositionally biased region" description="Basic and acidic residues" evidence="1">
    <location>
        <begin position="1194"/>
        <end position="1215"/>
    </location>
</feature>
<organism evidence="2 3">
    <name type="scientific">Pseudogymnoascus verrucosus</name>
    <dbReference type="NCBI Taxonomy" id="342668"/>
    <lineage>
        <taxon>Eukaryota</taxon>
        <taxon>Fungi</taxon>
        <taxon>Dikarya</taxon>
        <taxon>Ascomycota</taxon>
        <taxon>Pezizomycotina</taxon>
        <taxon>Leotiomycetes</taxon>
        <taxon>Thelebolales</taxon>
        <taxon>Thelebolaceae</taxon>
        <taxon>Pseudogymnoascus</taxon>
    </lineage>
</organism>
<feature type="compositionally biased region" description="Polar residues" evidence="1">
    <location>
        <begin position="45"/>
        <end position="57"/>
    </location>
</feature>
<dbReference type="PANTHER" id="PTHR42105">
    <property type="entry name" value="DIM2-ASSOCIATED PROTEIN 1"/>
    <property type="match status" value="1"/>
</dbReference>
<feature type="compositionally biased region" description="Low complexity" evidence="1">
    <location>
        <begin position="1680"/>
        <end position="1695"/>
    </location>
</feature>
<feature type="compositionally biased region" description="Basic and acidic residues" evidence="1">
    <location>
        <begin position="493"/>
        <end position="515"/>
    </location>
</feature>
<reference evidence="2 3" key="1">
    <citation type="submission" date="2016-03" db="EMBL/GenBank/DDBJ databases">
        <title>Comparative genomics of Pseudogymnoascus destructans, the fungus causing white-nose syndrome of bats.</title>
        <authorList>
            <person name="Palmer J.M."/>
            <person name="Drees K.P."/>
            <person name="Foster J.T."/>
            <person name="Lindner D.L."/>
        </authorList>
    </citation>
    <scope>NUCLEOTIDE SEQUENCE [LARGE SCALE GENOMIC DNA]</scope>
    <source>
        <strain evidence="2 3">UAMH 10579</strain>
    </source>
</reference>
<proteinExistence type="predicted"/>
<feature type="compositionally biased region" description="Basic and acidic residues" evidence="1">
    <location>
        <begin position="1699"/>
        <end position="1712"/>
    </location>
</feature>
<feature type="compositionally biased region" description="Polar residues" evidence="1">
    <location>
        <begin position="159"/>
        <end position="168"/>
    </location>
</feature>
<sequence>MAQHTSRGPPLPAPTDTSSNSGVGVNHSGGGAGADAAGLDGTELSRVTDQSDQTSYSIPEDGSPVTIPTNRRREGADRMSRESHPSQTSLLIEYFEGGKESHVESRRPSVRVKVTPSSGKSKGRSGGGSGHIQITKSRSGGKEEKDGGRKPSYTKRIHLSSSGGNTKNARLIDLDGDGQSLSSYASATEESNVSRNPIEIEVGPRRHRSPLIPDPDAPIREQVLGSDVSSMPANSFLDGDSGLRSERGSRGFSKNEALISGAAAALGAAALGEALKAPARRRSRSLSRERIITQKAAEKVRSAKSEHRHKHSRDRSVSDNAKRAEKHSEVSGGSPRRRSSRGHHDDSLLSGESSLLTSSKLSERSHRSAASGKSSITNPKLLETVEDAIRRLILPELNALKKENASRDKYDREQREPRHRRSSLTSSSALSQESRDGETRSKRTSAGEASLKSKLGDDRDRNVSSGTVRPSKDRRSSRGGSESPRPHTPRTPRSADRMTGDESASRQKRSGDTKKSAFGALAAGIGLGALAGGLKNHSGGHDEKDYDDKERAERRRRRARSRSRGDDVESFDRAEEEVPPMPMMSEVNASDITRSSILSASTERPRSAAAEKEGTPVQDVARGFGSPYGGQGQRGLGMMHHNGSTPDVSRMDLRMGEGEYDLDEYGRKVPLNRSVDDSAYDQQAYHDANKGGYGKAAAAAVGGGALGVLAANSMAHHNQHPDPHHEDDARYLDEEDDDADAAYYAHTQHVPSPLKYVPYNQEKRGLSPIQSVSGYTEADEQERLQKQRDSRATMTQSSRSRGSLASTSLDQSPAHKAGSIRSDGVLGVDPRSFDFRDVRMGGLTDSELTQEGDLDHDADADADAASEAEYQRHRSAAFEGGDWAGANPDYVHTPVAVESAVASLLDASVLTGLTGEPSPALEGGYESHLGDAKGAGAGVNRQASYASYDEGSERRFTAKGISPAPVASPLTRDLGPIDSHGVDTYPEYELDEQGRKITMPNYKQHNSGKDAVIAGIIGAAAGTAATMLVNRHEVPEQHYAQQQPGGGHDQIPGAPLQKSFKDRARDYIPPSPRRGDMYLDSDEESSRAKMSANAAPGMGDPVDPMFAEDASVTTNPSVINGPSEPYSPADDREVQQGDRDWYYKTPTPTRKAVGSGSAGSGSGSGLLRGADSDTGLRAAQMGLMDSAPLVAKGHTRDQSLDEEWHRTSDERKRDTLITNPYEGSSPVTLLGGEKDRNLLGQLGYEGVRQNLGGEAGGYNNGSPGAVPKDEGYISSAPNARSPGVVTPEPKRGVVGFTDLEGMGPGEFDTGAGDPFYTPQLQRHQRQLSGMSQGMESPLYDGAMGRHREAIKSKDIVALMDHLTVRDAQRNARDTEILVTLVRAAAEMRNSFEDMKRLLADTEDVVITEVQRNTDKSIMKAINGPRPLPQSVKSLRSGTGDDDDLPTKRRNVFKRALKGLSMRSTNDLAQIERMLVQLLGDVEGLKVAQGLSSVAREGGFEDDEYDDVHQEGAAEQDRGYEPEGHAGTTTASHASQSGHFSNPLSRGTSASQGFGGGGRKLSENRVSTVPEDDDEDDNNVVLDYREQAILDNAYDDAEPLSPLDERNPRAGSAPLGTPPQRVEAANLSHENTPRTDKSKKHKSSSSFGWNPIPKISRWSETTASTVAKGFRGSGGKKDAAPNSPGSNSHPPSRSGSDLGNYDHDVYGAGDKLHSGFSAATLPLQQSADSFVQQTGNSSSQQQQQHHPEDLSNLPPLLPPEDPKYKAHRNSLNLQHPQPRTGHHYQGTLEREAQDFRGMGSPRSVDWGSTTSLDRLPQNANVNRYSNGTTGTEDSQGGQGHYDEGPARPPKEPLEPAQYPPKPAVRGGKLTKPSPLATEQRIDYSATNNEDNDTRRSASAASSARTYEGSPRAVHRSVSGLAAVPTRKPTGPRSMGSPRGAGAVAGGGSGAGNGGEGGAGKRGESSPSPGPGGEYRYW</sequence>
<feature type="compositionally biased region" description="Low complexity" evidence="1">
    <location>
        <begin position="797"/>
        <end position="809"/>
    </location>
</feature>
<feature type="compositionally biased region" description="Basic and acidic residues" evidence="1">
    <location>
        <begin position="399"/>
        <end position="416"/>
    </location>
</feature>
<feature type="region of interest" description="Disordered" evidence="1">
    <location>
        <begin position="1497"/>
        <end position="1578"/>
    </location>
</feature>
<feature type="region of interest" description="Disordered" evidence="1">
    <location>
        <begin position="1726"/>
        <end position="1976"/>
    </location>
</feature>
<feature type="compositionally biased region" description="Polar residues" evidence="1">
    <location>
        <begin position="1805"/>
        <end position="1834"/>
    </location>
</feature>
<feature type="region of interest" description="Disordered" evidence="1">
    <location>
        <begin position="1423"/>
        <end position="1446"/>
    </location>
</feature>
<feature type="compositionally biased region" description="Polar residues" evidence="1">
    <location>
        <begin position="1111"/>
        <end position="1120"/>
    </location>
</feature>
<protein>
    <submittedName>
        <fullName evidence="2">Uncharacterized protein</fullName>
    </submittedName>
</protein>
<evidence type="ECO:0000313" key="3">
    <source>
        <dbReference type="Proteomes" id="UP000091956"/>
    </source>
</evidence>
<feature type="compositionally biased region" description="Basic and acidic residues" evidence="1">
    <location>
        <begin position="1506"/>
        <end position="1523"/>
    </location>
</feature>
<feature type="compositionally biased region" description="Polar residues" evidence="1">
    <location>
        <begin position="1526"/>
        <end position="1551"/>
    </location>
</feature>
<dbReference type="GeneID" id="28839445"/>
<feature type="region of interest" description="Disordered" evidence="1">
    <location>
        <begin position="1064"/>
        <end position="1172"/>
    </location>
</feature>
<feature type="compositionally biased region" description="Basic and acidic residues" evidence="1">
    <location>
        <begin position="286"/>
        <end position="305"/>
    </location>
</feature>
<feature type="compositionally biased region" description="Basic and acidic residues" evidence="1">
    <location>
        <begin position="603"/>
        <end position="614"/>
    </location>
</feature>
<dbReference type="PANTHER" id="PTHR42105:SF1">
    <property type="entry name" value="TRANSALDOLASE"/>
    <property type="match status" value="1"/>
</dbReference>
<feature type="compositionally biased region" description="Basic and acidic residues" evidence="1">
    <location>
        <begin position="140"/>
        <end position="149"/>
    </location>
</feature>
<feature type="compositionally biased region" description="Low complexity" evidence="1">
    <location>
        <begin position="423"/>
        <end position="432"/>
    </location>
</feature>
<feature type="compositionally biased region" description="Basic and acidic residues" evidence="1">
    <location>
        <begin position="1129"/>
        <end position="1142"/>
    </location>
</feature>
<reference evidence="3" key="2">
    <citation type="journal article" date="2018" name="Nat. Commun.">
        <title>Extreme sensitivity to ultraviolet light in the fungal pathogen causing white-nose syndrome of bats.</title>
        <authorList>
            <person name="Palmer J.M."/>
            <person name="Drees K.P."/>
            <person name="Foster J.T."/>
            <person name="Lindner D.L."/>
        </authorList>
    </citation>
    <scope>NUCLEOTIDE SEQUENCE [LARGE SCALE GENOMIC DNA]</scope>
    <source>
        <strain evidence="3">UAMH 10579</strain>
    </source>
</reference>